<dbReference type="Pfam" id="PF17820">
    <property type="entry name" value="PDZ_6"/>
    <property type="match status" value="2"/>
</dbReference>
<evidence type="ECO:0000256" key="1">
    <source>
        <dbReference type="ARBA" id="ARBA00001947"/>
    </source>
</evidence>
<feature type="transmembrane region" description="Helical" evidence="11">
    <location>
        <begin position="6"/>
        <end position="29"/>
    </location>
</feature>
<keyword evidence="5 11" id="KW-0812">Transmembrane</keyword>
<dbReference type="Pfam" id="PF02163">
    <property type="entry name" value="Peptidase_M50"/>
    <property type="match status" value="1"/>
</dbReference>
<dbReference type="GO" id="GO:0016020">
    <property type="term" value="C:membrane"/>
    <property type="evidence" value="ECO:0007669"/>
    <property type="project" value="UniProtKB-SubCell"/>
</dbReference>
<dbReference type="InterPro" id="IPR036034">
    <property type="entry name" value="PDZ_sf"/>
</dbReference>
<evidence type="ECO:0000256" key="2">
    <source>
        <dbReference type="ARBA" id="ARBA00004141"/>
    </source>
</evidence>
<dbReference type="CDD" id="cd23081">
    <property type="entry name" value="cpPDZ_EcRseP-like"/>
    <property type="match status" value="1"/>
</dbReference>
<dbReference type="GO" id="GO:0004222">
    <property type="term" value="F:metalloendopeptidase activity"/>
    <property type="evidence" value="ECO:0007669"/>
    <property type="project" value="InterPro"/>
</dbReference>
<dbReference type="GO" id="GO:0006508">
    <property type="term" value="P:proteolysis"/>
    <property type="evidence" value="ECO:0007669"/>
    <property type="project" value="UniProtKB-KW"/>
</dbReference>
<evidence type="ECO:0000256" key="6">
    <source>
        <dbReference type="ARBA" id="ARBA00022801"/>
    </source>
</evidence>
<keyword evidence="8 11" id="KW-1133">Transmembrane helix</keyword>
<keyword evidence="10 11" id="KW-0472">Membrane</keyword>
<dbReference type="InterPro" id="IPR008915">
    <property type="entry name" value="Peptidase_M50"/>
</dbReference>
<comment type="caution">
    <text evidence="12">The sequence shown here is derived from an EMBL/GenBank/DDBJ whole genome shotgun (WGS) entry which is preliminary data.</text>
</comment>
<dbReference type="CDD" id="cd06163">
    <property type="entry name" value="S2P-M50_PDZ_RseP-like"/>
    <property type="match status" value="1"/>
</dbReference>
<keyword evidence="9 11" id="KW-0482">Metalloprotease</keyword>
<evidence type="ECO:0000313" key="12">
    <source>
        <dbReference type="EMBL" id="HEF65978.1"/>
    </source>
</evidence>
<sequence>MQALYIVPILAVLILVHELGHFLAARLFGIRVLEFGIGLPPRLFGIRRGGVLYSFNAIPLGGFVRVVGEDSRADEPDSLQNKPRWQRAIFFGAGALMNLLLAFLVMMLLVGFRGQPQFHLYVAEVVADSPAAAVGWQPGDRIIALDGQPVRDANQLVERTEQAAGRPLRVTLLRGTERIETTVVPRDNPPPGQGRMGIRVLMEPAAELTVESVQTGSPAEMAGIRPGDRLVRIGTYPIEDAAIYFLLLEQNAGKTIELTIEREGQMTTLQLAVPPSSAGESPNLGMTIRPTLVTARVPLWRVPLDGAVQTVVLVAQMVQGLLMLIRGEASLTDIAGPIGMGQLTSEILQLSPEPVWVTLGHLTALLSVNLAILNLVPFPALDGGRLFFVLVEAIRGRRIPPEKEGLIHLIGFAILLTLMFIVAFVDIGRLLSGESLLR</sequence>
<evidence type="ECO:0000256" key="8">
    <source>
        <dbReference type="ARBA" id="ARBA00022989"/>
    </source>
</evidence>
<gene>
    <name evidence="12" type="primary">rseP</name>
    <name evidence="12" type="ORF">ENP47_10325</name>
</gene>
<keyword evidence="7 11" id="KW-0862">Zinc</keyword>
<dbReference type="PROSITE" id="PS50106">
    <property type="entry name" value="PDZ"/>
    <property type="match status" value="2"/>
</dbReference>
<name>A0A7C1XER0_THERO</name>
<dbReference type="EC" id="3.4.24.-" evidence="11"/>
<evidence type="ECO:0000256" key="3">
    <source>
        <dbReference type="ARBA" id="ARBA00007931"/>
    </source>
</evidence>
<protein>
    <recommendedName>
        <fullName evidence="11">Zinc metalloprotease</fullName>
        <ecNumber evidence="11">3.4.24.-</ecNumber>
    </recommendedName>
</protein>
<dbReference type="PANTHER" id="PTHR42837:SF2">
    <property type="entry name" value="MEMBRANE METALLOPROTEASE ARASP2, CHLOROPLASTIC-RELATED"/>
    <property type="match status" value="1"/>
</dbReference>
<dbReference type="PANTHER" id="PTHR42837">
    <property type="entry name" value="REGULATOR OF SIGMA-E PROTEASE RSEP"/>
    <property type="match status" value="1"/>
</dbReference>
<dbReference type="SMART" id="SM00228">
    <property type="entry name" value="PDZ"/>
    <property type="match status" value="2"/>
</dbReference>
<organism evidence="12">
    <name type="scientific">Thermomicrobium roseum</name>
    <dbReference type="NCBI Taxonomy" id="500"/>
    <lineage>
        <taxon>Bacteria</taxon>
        <taxon>Pseudomonadati</taxon>
        <taxon>Thermomicrobiota</taxon>
        <taxon>Thermomicrobia</taxon>
        <taxon>Thermomicrobiales</taxon>
        <taxon>Thermomicrobiaceae</taxon>
        <taxon>Thermomicrobium</taxon>
    </lineage>
</organism>
<keyword evidence="4 12" id="KW-0645">Protease</keyword>
<proteinExistence type="inferred from homology"/>
<accession>A0A7C1XER0</accession>
<comment type="subcellular location">
    <subcellularLocation>
        <location evidence="2">Membrane</location>
        <topology evidence="2">Multi-pass membrane protein</topology>
    </subcellularLocation>
</comment>
<dbReference type="InterPro" id="IPR041489">
    <property type="entry name" value="PDZ_6"/>
</dbReference>
<dbReference type="InterPro" id="IPR004387">
    <property type="entry name" value="Pept_M50_Zn"/>
</dbReference>
<feature type="transmembrane region" description="Helical" evidence="11">
    <location>
        <begin position="88"/>
        <end position="110"/>
    </location>
</feature>
<keyword evidence="11" id="KW-0479">Metal-binding</keyword>
<comment type="cofactor">
    <cofactor evidence="1 11">
        <name>Zn(2+)</name>
        <dbReference type="ChEBI" id="CHEBI:29105"/>
    </cofactor>
</comment>
<evidence type="ECO:0000256" key="11">
    <source>
        <dbReference type="RuleBase" id="RU362031"/>
    </source>
</evidence>
<evidence type="ECO:0000256" key="9">
    <source>
        <dbReference type="ARBA" id="ARBA00023049"/>
    </source>
</evidence>
<comment type="similarity">
    <text evidence="3 11">Belongs to the peptidase M50B family.</text>
</comment>
<evidence type="ECO:0000256" key="5">
    <source>
        <dbReference type="ARBA" id="ARBA00022692"/>
    </source>
</evidence>
<dbReference type="Gene3D" id="2.30.42.10">
    <property type="match status" value="2"/>
</dbReference>
<dbReference type="SUPFAM" id="SSF50156">
    <property type="entry name" value="PDZ domain-like"/>
    <property type="match status" value="2"/>
</dbReference>
<dbReference type="AlphaFoldDB" id="A0A7C1XER0"/>
<dbReference type="GO" id="GO:0046872">
    <property type="term" value="F:metal ion binding"/>
    <property type="evidence" value="ECO:0007669"/>
    <property type="project" value="UniProtKB-KW"/>
</dbReference>
<evidence type="ECO:0000256" key="4">
    <source>
        <dbReference type="ARBA" id="ARBA00022670"/>
    </source>
</evidence>
<dbReference type="EMBL" id="DSJL01000011">
    <property type="protein sequence ID" value="HEF65978.1"/>
    <property type="molecule type" value="Genomic_DNA"/>
</dbReference>
<evidence type="ECO:0000256" key="7">
    <source>
        <dbReference type="ARBA" id="ARBA00022833"/>
    </source>
</evidence>
<feature type="transmembrane region" description="Helical" evidence="11">
    <location>
        <begin position="50"/>
        <end position="68"/>
    </location>
</feature>
<feature type="transmembrane region" description="Helical" evidence="11">
    <location>
        <begin position="405"/>
        <end position="425"/>
    </location>
</feature>
<reference evidence="12" key="1">
    <citation type="journal article" date="2020" name="mSystems">
        <title>Genome- and Community-Level Interaction Insights into Carbon Utilization and Element Cycling Functions of Hydrothermarchaeota in Hydrothermal Sediment.</title>
        <authorList>
            <person name="Zhou Z."/>
            <person name="Liu Y."/>
            <person name="Xu W."/>
            <person name="Pan J."/>
            <person name="Luo Z.H."/>
            <person name="Li M."/>
        </authorList>
    </citation>
    <scope>NUCLEOTIDE SEQUENCE [LARGE SCALE GENOMIC DNA]</scope>
    <source>
        <strain evidence="12">SpSt-222</strain>
    </source>
</reference>
<dbReference type="NCBIfam" id="TIGR00054">
    <property type="entry name" value="RIP metalloprotease RseP"/>
    <property type="match status" value="1"/>
</dbReference>
<dbReference type="InterPro" id="IPR001478">
    <property type="entry name" value="PDZ"/>
</dbReference>
<keyword evidence="6 11" id="KW-0378">Hydrolase</keyword>
<evidence type="ECO:0000256" key="10">
    <source>
        <dbReference type="ARBA" id="ARBA00023136"/>
    </source>
</evidence>